<keyword evidence="3" id="KW-1185">Reference proteome</keyword>
<proteinExistence type="predicted"/>
<evidence type="ECO:0000259" key="1">
    <source>
        <dbReference type="PROSITE" id="PS50846"/>
    </source>
</evidence>
<organism evidence="2 3">
    <name type="scientific">Flavobacterium azooxidireducens</name>
    <dbReference type="NCBI Taxonomy" id="1871076"/>
    <lineage>
        <taxon>Bacteria</taxon>
        <taxon>Pseudomonadati</taxon>
        <taxon>Bacteroidota</taxon>
        <taxon>Flavobacteriia</taxon>
        <taxon>Flavobacteriales</taxon>
        <taxon>Flavobacteriaceae</taxon>
        <taxon>Flavobacterium</taxon>
    </lineage>
</organism>
<dbReference type="EMBL" id="CP096205">
    <property type="protein sequence ID" value="UPQ79195.1"/>
    <property type="molecule type" value="Genomic_DNA"/>
</dbReference>
<dbReference type="Proteomes" id="UP000830583">
    <property type="component" value="Chromosome"/>
</dbReference>
<dbReference type="Gene3D" id="3.30.70.100">
    <property type="match status" value="1"/>
</dbReference>
<dbReference type="Pfam" id="PF00403">
    <property type="entry name" value="HMA"/>
    <property type="match status" value="1"/>
</dbReference>
<evidence type="ECO:0000313" key="2">
    <source>
        <dbReference type="EMBL" id="UPQ79195.1"/>
    </source>
</evidence>
<gene>
    <name evidence="2" type="ORF">M0M57_16460</name>
</gene>
<feature type="domain" description="HMA" evidence="1">
    <location>
        <begin position="1"/>
        <end position="66"/>
    </location>
</feature>
<evidence type="ECO:0000313" key="3">
    <source>
        <dbReference type="Proteomes" id="UP000830583"/>
    </source>
</evidence>
<dbReference type="CDD" id="cd00371">
    <property type="entry name" value="HMA"/>
    <property type="match status" value="1"/>
</dbReference>
<dbReference type="RefSeq" id="WP_248434188.1">
    <property type="nucleotide sequence ID" value="NZ_CP096205.1"/>
</dbReference>
<accession>A0ABY4KIG3</accession>
<name>A0ABY4KIG3_9FLAO</name>
<dbReference type="PROSITE" id="PS50846">
    <property type="entry name" value="HMA_2"/>
    <property type="match status" value="1"/>
</dbReference>
<dbReference type="InterPro" id="IPR006121">
    <property type="entry name" value="HMA_dom"/>
</dbReference>
<protein>
    <submittedName>
        <fullName evidence="2">Heavy-metal-associated domain-containing protein</fullName>
    </submittedName>
</protein>
<dbReference type="InterPro" id="IPR036163">
    <property type="entry name" value="HMA_dom_sf"/>
</dbReference>
<sequence length="88" mass="9690">MKASLKIQNLKCHGCANTITKKLTLLENISDVEVNNDEQIVSFRYENEADLVVVKATLHSLGYPEVGETNSLSEKAKSYVSCAIGRMS</sequence>
<dbReference type="SUPFAM" id="SSF55008">
    <property type="entry name" value="HMA, heavy metal-associated domain"/>
    <property type="match status" value="1"/>
</dbReference>
<reference evidence="2" key="1">
    <citation type="submission" date="2022-04" db="EMBL/GenBank/DDBJ databases">
        <title>Consumption of N2O by Flavobacterium azooxidireducens sp. nov. isolated from Decomposing Leaf Litter of Phragmites australis (Cav.).</title>
        <authorList>
            <person name="Behrendt U."/>
            <person name="Spanner T."/>
            <person name="Augustin J."/>
            <person name="Horn M.A."/>
            <person name="Kolb S."/>
            <person name="Ulrich A."/>
        </authorList>
    </citation>
    <scope>NUCLEOTIDE SEQUENCE</scope>
    <source>
        <strain evidence="2">IGB 4-14</strain>
    </source>
</reference>